<dbReference type="EMBL" id="DS268110">
    <property type="protein sequence ID" value="KMM67811.1"/>
    <property type="molecule type" value="Genomic_DNA"/>
</dbReference>
<evidence type="ECO:0000256" key="6">
    <source>
        <dbReference type="ARBA" id="ARBA00022840"/>
    </source>
</evidence>
<proteinExistence type="inferred from homology"/>
<dbReference type="InterPro" id="IPR000719">
    <property type="entry name" value="Prot_kinase_dom"/>
</dbReference>
<dbReference type="PROSITE" id="PS50011">
    <property type="entry name" value="PROTEIN_KINASE_DOM"/>
    <property type="match status" value="1"/>
</dbReference>
<evidence type="ECO:0000259" key="13">
    <source>
        <dbReference type="PROSITE" id="PS51285"/>
    </source>
</evidence>
<feature type="domain" description="AGC-kinase C-terminal" evidence="13">
    <location>
        <begin position="336"/>
        <end position="397"/>
    </location>
</feature>
<evidence type="ECO:0000256" key="1">
    <source>
        <dbReference type="ARBA" id="ARBA00012444"/>
    </source>
</evidence>
<evidence type="ECO:0000256" key="4">
    <source>
        <dbReference type="ARBA" id="ARBA00022741"/>
    </source>
</evidence>
<dbReference type="Gene3D" id="3.30.200.20">
    <property type="entry name" value="Phosphorylase Kinase, domain 1"/>
    <property type="match status" value="1"/>
</dbReference>
<comment type="similarity">
    <text evidence="10">Belongs to the protein kinase superfamily.</text>
</comment>
<evidence type="ECO:0000256" key="11">
    <source>
        <dbReference type="SAM" id="MobiDB-lite"/>
    </source>
</evidence>
<dbReference type="SMART" id="SM00220">
    <property type="entry name" value="S_TKc"/>
    <property type="match status" value="1"/>
</dbReference>
<gene>
    <name evidence="14" type="ORF">CPAG_04144</name>
</gene>
<accession>A0A0J6F4G9</accession>
<feature type="region of interest" description="Disordered" evidence="11">
    <location>
        <begin position="1"/>
        <end position="50"/>
    </location>
</feature>
<dbReference type="EC" id="2.7.11.11" evidence="1"/>
<evidence type="ECO:0000256" key="5">
    <source>
        <dbReference type="ARBA" id="ARBA00022777"/>
    </source>
</evidence>
<dbReference type="Gene3D" id="1.10.510.10">
    <property type="entry name" value="Transferase(Phosphotransferase) domain 1"/>
    <property type="match status" value="1"/>
</dbReference>
<reference evidence="15" key="2">
    <citation type="journal article" date="2009" name="Genome Res.">
        <title>Comparative genomic analyses of the human fungal pathogens Coccidioides and their relatives.</title>
        <authorList>
            <person name="Sharpton T.J."/>
            <person name="Stajich J.E."/>
            <person name="Rounsley S.D."/>
            <person name="Gardner M.J."/>
            <person name="Wortman J.R."/>
            <person name="Jordar V.S."/>
            <person name="Maiti R."/>
            <person name="Kodira C.D."/>
            <person name="Neafsey D.E."/>
            <person name="Zeng Q."/>
            <person name="Hung C.-Y."/>
            <person name="McMahan C."/>
            <person name="Muszewska A."/>
            <person name="Grynberg M."/>
            <person name="Mandel M.A."/>
            <person name="Kellner E.M."/>
            <person name="Barker B.M."/>
            <person name="Galgiani J.N."/>
            <person name="Orbach M.J."/>
            <person name="Kirkland T.N."/>
            <person name="Cole G.T."/>
            <person name="Henn M.R."/>
            <person name="Birren B.W."/>
            <person name="Taylor J.W."/>
        </authorList>
    </citation>
    <scope>NUCLEOTIDE SEQUENCE [LARGE SCALE GENOMIC DNA]</scope>
    <source>
        <strain evidence="15">RMSCC 3488</strain>
    </source>
</reference>
<comment type="catalytic activity">
    <reaction evidence="8">
        <text>L-seryl-[protein] + ATP = O-phospho-L-seryl-[protein] + ADP + H(+)</text>
        <dbReference type="Rhea" id="RHEA:17989"/>
        <dbReference type="Rhea" id="RHEA-COMP:9863"/>
        <dbReference type="Rhea" id="RHEA-COMP:11604"/>
        <dbReference type="ChEBI" id="CHEBI:15378"/>
        <dbReference type="ChEBI" id="CHEBI:29999"/>
        <dbReference type="ChEBI" id="CHEBI:30616"/>
        <dbReference type="ChEBI" id="CHEBI:83421"/>
        <dbReference type="ChEBI" id="CHEBI:456216"/>
        <dbReference type="EC" id="2.7.11.11"/>
    </reaction>
</comment>
<dbReference type="SMART" id="SM00133">
    <property type="entry name" value="S_TK_X"/>
    <property type="match status" value="1"/>
</dbReference>
<dbReference type="GO" id="GO:0004691">
    <property type="term" value="F:cAMP-dependent protein kinase activity"/>
    <property type="evidence" value="ECO:0007669"/>
    <property type="project" value="UniProtKB-EC"/>
</dbReference>
<feature type="domain" description="Protein kinase" evidence="12">
    <location>
        <begin position="74"/>
        <end position="335"/>
    </location>
</feature>
<keyword evidence="3" id="KW-0808">Transferase</keyword>
<dbReference type="PANTHER" id="PTHR24353">
    <property type="entry name" value="CYCLIC NUCLEOTIDE-DEPENDENT PROTEIN KINASE"/>
    <property type="match status" value="1"/>
</dbReference>
<evidence type="ECO:0000313" key="14">
    <source>
        <dbReference type="EMBL" id="KMM67811.1"/>
    </source>
</evidence>
<evidence type="ECO:0000259" key="12">
    <source>
        <dbReference type="PROSITE" id="PS50011"/>
    </source>
</evidence>
<reference evidence="15" key="3">
    <citation type="journal article" date="2010" name="Genome Res.">
        <title>Population genomic sequencing of Coccidioides fungi reveals recent hybridization and transposon control.</title>
        <authorList>
            <person name="Neafsey D.E."/>
            <person name="Barker B.M."/>
            <person name="Sharpton T.J."/>
            <person name="Stajich J.E."/>
            <person name="Park D.J."/>
            <person name="Whiston E."/>
            <person name="Hung C.-Y."/>
            <person name="McMahan C."/>
            <person name="White J."/>
            <person name="Sykes S."/>
            <person name="Heiman D."/>
            <person name="Young S."/>
            <person name="Zeng Q."/>
            <person name="Abouelleil A."/>
            <person name="Aftuck L."/>
            <person name="Bessette D."/>
            <person name="Brown A."/>
            <person name="FitzGerald M."/>
            <person name="Lui A."/>
            <person name="Macdonald J.P."/>
            <person name="Priest M."/>
            <person name="Orbach M.J."/>
            <person name="Galgiani J.N."/>
            <person name="Kirkland T.N."/>
            <person name="Cole G.T."/>
            <person name="Birren B.W."/>
            <person name="Henn M.R."/>
            <person name="Taylor J.W."/>
            <person name="Rounsley S.D."/>
        </authorList>
    </citation>
    <scope>NUCLEOTIDE SEQUENCE [LARGE SCALE GENOMIC DNA]</scope>
    <source>
        <strain evidence="15">RMSCC 3488</strain>
    </source>
</reference>
<organism evidence="14 15">
    <name type="scientific">Coccidioides posadasii RMSCC 3488</name>
    <dbReference type="NCBI Taxonomy" id="454284"/>
    <lineage>
        <taxon>Eukaryota</taxon>
        <taxon>Fungi</taxon>
        <taxon>Dikarya</taxon>
        <taxon>Ascomycota</taxon>
        <taxon>Pezizomycotina</taxon>
        <taxon>Eurotiomycetes</taxon>
        <taxon>Eurotiomycetidae</taxon>
        <taxon>Onygenales</taxon>
        <taxon>Onygenaceae</taxon>
        <taxon>Coccidioides</taxon>
    </lineage>
</organism>
<dbReference type="FunFam" id="1.10.510.10:FF:000005">
    <property type="entry name" value="cAMP-dependent protein kinase catalytic subunit alpha"/>
    <property type="match status" value="1"/>
</dbReference>
<evidence type="ECO:0000256" key="8">
    <source>
        <dbReference type="ARBA" id="ARBA00047454"/>
    </source>
</evidence>
<dbReference type="AlphaFoldDB" id="A0A0J6F4G9"/>
<dbReference type="InterPro" id="IPR011009">
    <property type="entry name" value="Kinase-like_dom_sf"/>
</dbReference>
<dbReference type="InterPro" id="IPR000961">
    <property type="entry name" value="AGC-kinase_C"/>
</dbReference>
<protein>
    <recommendedName>
        <fullName evidence="1">cAMP-dependent protein kinase</fullName>
        <ecNumber evidence="1">2.7.11.11</ecNumber>
    </recommendedName>
</protein>
<evidence type="ECO:0000256" key="2">
    <source>
        <dbReference type="ARBA" id="ARBA00022527"/>
    </source>
</evidence>
<comment type="catalytic activity">
    <reaction evidence="7">
        <text>L-threonyl-[protein] + ATP = O-phospho-L-threonyl-[protein] + ADP + H(+)</text>
        <dbReference type="Rhea" id="RHEA:46608"/>
        <dbReference type="Rhea" id="RHEA-COMP:11060"/>
        <dbReference type="Rhea" id="RHEA-COMP:11605"/>
        <dbReference type="ChEBI" id="CHEBI:15378"/>
        <dbReference type="ChEBI" id="CHEBI:30013"/>
        <dbReference type="ChEBI" id="CHEBI:30616"/>
        <dbReference type="ChEBI" id="CHEBI:61977"/>
        <dbReference type="ChEBI" id="CHEBI:456216"/>
        <dbReference type="EC" id="2.7.11.11"/>
    </reaction>
</comment>
<dbReference type="PROSITE" id="PS00107">
    <property type="entry name" value="PROTEIN_KINASE_ATP"/>
    <property type="match status" value="1"/>
</dbReference>
<keyword evidence="5 14" id="KW-0418">Kinase</keyword>
<dbReference type="GO" id="GO:0005524">
    <property type="term" value="F:ATP binding"/>
    <property type="evidence" value="ECO:0007669"/>
    <property type="project" value="UniProtKB-UniRule"/>
</dbReference>
<dbReference type="VEuPathDB" id="FungiDB:CPAG_04144"/>
<dbReference type="PROSITE" id="PS51285">
    <property type="entry name" value="AGC_KINASE_CTER"/>
    <property type="match status" value="1"/>
</dbReference>
<evidence type="ECO:0000256" key="7">
    <source>
        <dbReference type="ARBA" id="ARBA00047292"/>
    </source>
</evidence>
<dbReference type="OrthoDB" id="63267at2759"/>
<dbReference type="InterPro" id="IPR017441">
    <property type="entry name" value="Protein_kinase_ATP_BS"/>
</dbReference>
<sequence>MAMETIRQPQEQLPKPPPVRCRPEIDCEPQDIDTKKLGFPPWPSSRPKTPQDIVENREHIKERLPKHKLKVEDFELLKTLGTGTFARVWLVRLKNVKDKNNSIFALKVLRKADVIELKQVEHVRNENNALHAVAGHPFITTLIASFSDDQCLYMLLDYCPGGEIFSFLRRIRRFNEPTAKFYAAEIVLILEYLHDVQGVAYRDLKPENILLDAEGHLKLVDFGFAKQLYSHETYTLCGTPEYLAPEVIHNSGHGLAVDWWALGILIYEFLVGQPPFWDPNPLRIYEQIVEGRLRFPSHVTPEARDIISALCKTNPSERLGYISGGTKRVKEHPFFKGINWDDLYHRRIPGPIIPRVDHPADAGNFEEYPPPPDPSTQTVYTEEMKKKYEACFKDFND</sequence>
<dbReference type="Pfam" id="PF00069">
    <property type="entry name" value="Pkinase"/>
    <property type="match status" value="1"/>
</dbReference>
<dbReference type="PROSITE" id="PS00108">
    <property type="entry name" value="PROTEIN_KINASE_ST"/>
    <property type="match status" value="1"/>
</dbReference>
<dbReference type="FunFam" id="3.30.200.20:FF:000822">
    <property type="entry name" value="cAMP-dependent protein kinase catalytic subunit, putative"/>
    <property type="match status" value="1"/>
</dbReference>
<keyword evidence="4 9" id="KW-0547">Nucleotide-binding</keyword>
<evidence type="ECO:0000313" key="15">
    <source>
        <dbReference type="Proteomes" id="UP000054567"/>
    </source>
</evidence>
<feature type="binding site" evidence="9">
    <location>
        <position position="107"/>
    </location>
    <ligand>
        <name>ATP</name>
        <dbReference type="ChEBI" id="CHEBI:30616"/>
    </ligand>
</feature>
<keyword evidence="6 9" id="KW-0067">ATP-binding</keyword>
<dbReference type="CDD" id="cd05580">
    <property type="entry name" value="STKc_PKA_like"/>
    <property type="match status" value="1"/>
</dbReference>
<dbReference type="SUPFAM" id="SSF56112">
    <property type="entry name" value="Protein kinase-like (PK-like)"/>
    <property type="match status" value="1"/>
</dbReference>
<evidence type="ECO:0000256" key="9">
    <source>
        <dbReference type="PROSITE-ProRule" id="PRU10141"/>
    </source>
</evidence>
<keyword evidence="2 10" id="KW-0723">Serine/threonine-protein kinase</keyword>
<dbReference type="GO" id="GO:0005829">
    <property type="term" value="C:cytosol"/>
    <property type="evidence" value="ECO:0007669"/>
    <property type="project" value="TreeGrafter"/>
</dbReference>
<dbReference type="PANTHER" id="PTHR24353:SF37">
    <property type="entry name" value="CAMP-DEPENDENT PROTEIN KINASE CATALYTIC SUBUNIT PRKX"/>
    <property type="match status" value="1"/>
</dbReference>
<dbReference type="InterPro" id="IPR008271">
    <property type="entry name" value="Ser/Thr_kinase_AS"/>
</dbReference>
<evidence type="ECO:0000256" key="3">
    <source>
        <dbReference type="ARBA" id="ARBA00022679"/>
    </source>
</evidence>
<name>A0A0J6F4G9_COCPO</name>
<evidence type="ECO:0000256" key="10">
    <source>
        <dbReference type="RuleBase" id="RU000304"/>
    </source>
</evidence>
<dbReference type="GO" id="GO:0005952">
    <property type="term" value="C:cAMP-dependent protein kinase complex"/>
    <property type="evidence" value="ECO:0007669"/>
    <property type="project" value="TreeGrafter"/>
</dbReference>
<dbReference type="Proteomes" id="UP000054567">
    <property type="component" value="Unassembled WGS sequence"/>
</dbReference>
<reference evidence="14 15" key="1">
    <citation type="submission" date="2007-06" db="EMBL/GenBank/DDBJ databases">
        <title>The Genome Sequence of Coccidioides posadasii RMSCC_3488.</title>
        <authorList>
            <consortium name="Coccidioides Genome Resources Consortium"/>
            <consortium name="The Broad Institute Genome Sequencing Platform"/>
            <person name="Henn M.R."/>
            <person name="Sykes S."/>
            <person name="Young S."/>
            <person name="Jaffe D."/>
            <person name="Berlin A."/>
            <person name="Alvarez P."/>
            <person name="Butler J."/>
            <person name="Gnerre S."/>
            <person name="Grabherr M."/>
            <person name="Mauceli E."/>
            <person name="Brockman W."/>
            <person name="Kodira C."/>
            <person name="Alvarado L."/>
            <person name="Zeng Q."/>
            <person name="Crawford M."/>
            <person name="Antoine C."/>
            <person name="Devon K."/>
            <person name="Galgiani J."/>
            <person name="Orsborn K."/>
            <person name="Lewis M.L."/>
            <person name="Nusbaum C."/>
            <person name="Galagan J."/>
            <person name="Birren B."/>
        </authorList>
    </citation>
    <scope>NUCLEOTIDE SEQUENCE [LARGE SCALE GENOMIC DNA]</scope>
    <source>
        <strain evidence="14 15">RMSCC 3488</strain>
    </source>
</reference>